<comment type="caution">
    <text evidence="3">The sequence shown here is derived from an EMBL/GenBank/DDBJ whole genome shotgun (WGS) entry which is preliminary data.</text>
</comment>
<dbReference type="Proteomes" id="UP000632063">
    <property type="component" value="Unassembled WGS sequence"/>
</dbReference>
<evidence type="ECO:0000256" key="1">
    <source>
        <dbReference type="SAM" id="Coils"/>
    </source>
</evidence>
<dbReference type="EMBL" id="JACYXI010000001">
    <property type="protein sequence ID" value="MBD8890391.1"/>
    <property type="molecule type" value="Genomic_DNA"/>
</dbReference>
<gene>
    <name evidence="3" type="ORF">IG616_02445</name>
</gene>
<evidence type="ECO:0008006" key="5">
    <source>
        <dbReference type="Google" id="ProtNLM"/>
    </source>
</evidence>
<keyword evidence="1" id="KW-0175">Coiled coil</keyword>
<evidence type="ECO:0000256" key="2">
    <source>
        <dbReference type="SAM" id="MobiDB-lite"/>
    </source>
</evidence>
<accession>A0ABR9CHT3</accession>
<dbReference type="RefSeq" id="WP_192146031.1">
    <property type="nucleotide sequence ID" value="NZ_JACYXI010000001.1"/>
</dbReference>
<feature type="coiled-coil region" evidence="1">
    <location>
        <begin position="60"/>
        <end position="133"/>
    </location>
</feature>
<protein>
    <recommendedName>
        <fullName evidence="5">Chromosome segregation protein SMC</fullName>
    </recommendedName>
</protein>
<evidence type="ECO:0000313" key="3">
    <source>
        <dbReference type="EMBL" id="MBD8890391.1"/>
    </source>
</evidence>
<name>A0ABR9CHT3_9HYPH</name>
<proteinExistence type="predicted"/>
<keyword evidence="4" id="KW-1185">Reference proteome</keyword>
<feature type="region of interest" description="Disordered" evidence="2">
    <location>
        <begin position="419"/>
        <end position="442"/>
    </location>
</feature>
<feature type="coiled-coil region" evidence="1">
    <location>
        <begin position="335"/>
        <end position="362"/>
    </location>
</feature>
<reference evidence="3 4" key="2">
    <citation type="journal article" date="2021" name="Int. J. Syst. Evol. Microbiol.">
        <title>Roseibium litorale sp. nov., isolated from a tidal flat sediment and proposal for the reclassification of Labrenzia polysiphoniae as Roseibium polysiphoniae comb. nov.</title>
        <authorList>
            <person name="Liu Y."/>
            <person name="Pei T."/>
            <person name="Du J."/>
            <person name="Chao M."/>
            <person name="Deng M.R."/>
            <person name="Zhu H."/>
        </authorList>
    </citation>
    <scope>NUCLEOTIDE SEQUENCE [LARGE SCALE GENOMIC DNA]</scope>
    <source>
        <strain evidence="3 4">4C16A</strain>
    </source>
</reference>
<sequence length="482" mass="53053">MLNGRETLASLDQAMSDLRREETELDTRIERSTRSLADLRSRQNDGYRELARFRLDNDAASGLTSRLDDAAREAKRLMDKRSEDFRTLSEELRTKETALADLRKNRDALAGNREQLASRMDSLMEEVDSLLEADESYLTQSRKAEAAAQTADAARAKAQRALADREEKGKAYQDDILFIYLWKRGFGTPEYASTGLIRSLDRWVARLIGFEGARANYAMLTRIPEKLAAHADRCEVLAAQEQDVLAAMSRKKMAETAGEDLAGKIEDATAEISALDQKIEDLEPSITTLTNALHAFSNGEDDGFRKAEEQLSGSLRGDDLQDLWRDALATPSPEDEKIVRKLEDLADQIEAVERDIRQDRELQRDIAARRAELASVAQNFRRNGYDNWDSTFSDNSLTTVLLGELLKGAITGAEYWTRAQRSHKRRKPKGTRIGFPGGSGLPRGMGGGFGGSSGGSSGGFGGGGFKTGGGFGGGGFKTGDTF</sequence>
<organism evidence="3 4">
    <name type="scientific">Roseibium litorale</name>
    <dbReference type="NCBI Taxonomy" id="2803841"/>
    <lineage>
        <taxon>Bacteria</taxon>
        <taxon>Pseudomonadati</taxon>
        <taxon>Pseudomonadota</taxon>
        <taxon>Alphaproteobacteria</taxon>
        <taxon>Hyphomicrobiales</taxon>
        <taxon>Stappiaceae</taxon>
        <taxon>Roseibium</taxon>
    </lineage>
</organism>
<evidence type="ECO:0000313" key="4">
    <source>
        <dbReference type="Proteomes" id="UP000632063"/>
    </source>
</evidence>
<reference evidence="4" key="1">
    <citation type="submission" date="2020-09" db="EMBL/GenBank/DDBJ databases">
        <title>The genome sequence of strain Labrenzia suaedae 4C16A.</title>
        <authorList>
            <person name="Liu Y."/>
        </authorList>
    </citation>
    <scope>NUCLEOTIDE SEQUENCE [LARGE SCALE GENOMIC DNA]</scope>
    <source>
        <strain evidence="4">4C16A</strain>
    </source>
</reference>
<feature type="compositionally biased region" description="Basic residues" evidence="2">
    <location>
        <begin position="420"/>
        <end position="430"/>
    </location>
</feature>